<reference evidence="2" key="1">
    <citation type="journal article" date="2014" name="Int. J. Syst. Evol. Microbiol.">
        <title>Complete genome of a new Firmicutes species belonging to the dominant human colonic microbiota ('Ruminococcus bicirculans') reveals two chromosomes and a selective capacity to utilize plant glucans.</title>
        <authorList>
            <consortium name="NISC Comparative Sequencing Program"/>
            <person name="Wegmann U."/>
            <person name="Louis P."/>
            <person name="Goesmann A."/>
            <person name="Henrissat B."/>
            <person name="Duncan S.H."/>
            <person name="Flint H.J."/>
        </authorList>
    </citation>
    <scope>NUCLEOTIDE SEQUENCE</scope>
    <source>
        <strain evidence="2">CECT 8869</strain>
    </source>
</reference>
<evidence type="ECO:0000313" key="2">
    <source>
        <dbReference type="EMBL" id="MDO1512381.1"/>
    </source>
</evidence>
<dbReference type="Proteomes" id="UP001168579">
    <property type="component" value="Unassembled WGS sequence"/>
</dbReference>
<proteinExistence type="predicted"/>
<comment type="caution">
    <text evidence="2">The sequence shown here is derived from an EMBL/GenBank/DDBJ whole genome shotgun (WGS) entry which is preliminary data.</text>
</comment>
<feature type="coiled-coil region" evidence="1">
    <location>
        <begin position="16"/>
        <end position="43"/>
    </location>
</feature>
<organism evidence="2 3">
    <name type="scientific">Maribacter confluentis</name>
    <dbReference type="NCBI Taxonomy" id="1656093"/>
    <lineage>
        <taxon>Bacteria</taxon>
        <taxon>Pseudomonadati</taxon>
        <taxon>Bacteroidota</taxon>
        <taxon>Flavobacteriia</taxon>
        <taxon>Flavobacteriales</taxon>
        <taxon>Flavobacteriaceae</taxon>
        <taxon>Maribacter</taxon>
    </lineage>
</organism>
<dbReference type="EMBL" id="JAUKUC010000001">
    <property type="protein sequence ID" value="MDO1512381.1"/>
    <property type="molecule type" value="Genomic_DNA"/>
</dbReference>
<reference evidence="2" key="2">
    <citation type="submission" date="2023-06" db="EMBL/GenBank/DDBJ databases">
        <authorList>
            <person name="Lucena T."/>
            <person name="Sun Q."/>
        </authorList>
    </citation>
    <scope>NUCLEOTIDE SEQUENCE</scope>
    <source>
        <strain evidence="2">CECT 8869</strain>
    </source>
</reference>
<protein>
    <recommendedName>
        <fullName evidence="4">IS110 family transposase</fullName>
    </recommendedName>
</protein>
<accession>A0ABT8RN98</accession>
<dbReference type="RefSeq" id="WP_304435472.1">
    <property type="nucleotide sequence ID" value="NZ_JAUKUC010000001.1"/>
</dbReference>
<keyword evidence="3" id="KW-1185">Reference proteome</keyword>
<gene>
    <name evidence="2" type="ORF">Q2T41_06915</name>
</gene>
<name>A0ABT8RN98_9FLAO</name>
<sequence>MLHSLLTGGQAKDKLVRSIKRQIKNLDKEIGLLEIEMEQLIKSNEQGLYSRLNTVPGIGRRTAMILIVSTNAFVTSRVHPR</sequence>
<keyword evidence="1" id="KW-0175">Coiled coil</keyword>
<evidence type="ECO:0008006" key="4">
    <source>
        <dbReference type="Google" id="ProtNLM"/>
    </source>
</evidence>
<evidence type="ECO:0000256" key="1">
    <source>
        <dbReference type="SAM" id="Coils"/>
    </source>
</evidence>
<evidence type="ECO:0000313" key="3">
    <source>
        <dbReference type="Proteomes" id="UP001168579"/>
    </source>
</evidence>